<evidence type="ECO:0000259" key="6">
    <source>
        <dbReference type="PROSITE" id="PS51898"/>
    </source>
</evidence>
<evidence type="ECO:0000256" key="1">
    <source>
        <dbReference type="ARBA" id="ARBA00008857"/>
    </source>
</evidence>
<comment type="caution">
    <text evidence="8">The sequence shown here is derived from an EMBL/GenBank/DDBJ whole genome shotgun (WGS) entry which is preliminary data.</text>
</comment>
<evidence type="ECO:0000256" key="4">
    <source>
        <dbReference type="ARBA" id="ARBA00023172"/>
    </source>
</evidence>
<dbReference type="RefSeq" id="WP_147068377.1">
    <property type="nucleotide sequence ID" value="NZ_BAAARO010000040.1"/>
</dbReference>
<proteinExistence type="inferred from homology"/>
<dbReference type="Gene3D" id="1.10.443.10">
    <property type="entry name" value="Intergrase catalytic core"/>
    <property type="match status" value="1"/>
</dbReference>
<dbReference type="AlphaFoldDB" id="A0A512D6K2"/>
<dbReference type="Proteomes" id="UP000321534">
    <property type="component" value="Unassembled WGS sequence"/>
</dbReference>
<dbReference type="OrthoDB" id="148546at2"/>
<dbReference type="InterPro" id="IPR010998">
    <property type="entry name" value="Integrase_recombinase_N"/>
</dbReference>
<dbReference type="Pfam" id="PF26003">
    <property type="entry name" value="Integrase_N_phage"/>
    <property type="match status" value="1"/>
</dbReference>
<dbReference type="GO" id="GO:0006310">
    <property type="term" value="P:DNA recombination"/>
    <property type="evidence" value="ECO:0007669"/>
    <property type="project" value="UniProtKB-KW"/>
</dbReference>
<evidence type="ECO:0000256" key="5">
    <source>
        <dbReference type="PROSITE-ProRule" id="PRU01248"/>
    </source>
</evidence>
<comment type="similarity">
    <text evidence="1">Belongs to the 'phage' integrase family.</text>
</comment>
<sequence>MGNVAKRPDGKWRARYRDASGRERTKQFARKVDAQRWLAETTQSLRDGRYVDPQAGRITLSDYSQEWLSRQVHRPTTADQMEGVIRRYVDPHLGAMRLATIQHSDVQRWVKQLSLTLAPSTVGVAHRILSGILKSAVADRRIVSNPCTGTKLPKVTKPKVQPITEDQLAAIVGHMPGRHQALVILAAGTGLRQGEIFGLTIDRLDLDRRTVLVNRQLINVNGREPFFGPPKSQASVRVVPLPEVVVDALRQHLRTFPSPTLVFTNNVGAPLRRSAFWTEWNRALEQAGVPAIRFHELRHYYASLLIRHGESVKTVQARLGHASASETLDTYSHLWPDNDERTRAAVDGVLRNFADFLRTNGDAQTHHRRSEA</sequence>
<dbReference type="CDD" id="cd01189">
    <property type="entry name" value="INT_ICEBs1_C_like"/>
    <property type="match status" value="1"/>
</dbReference>
<dbReference type="InterPro" id="IPR013762">
    <property type="entry name" value="Integrase-like_cat_sf"/>
</dbReference>
<dbReference type="InterPro" id="IPR004107">
    <property type="entry name" value="Integrase_SAM-like_N"/>
</dbReference>
<accession>A0A512D6K2</accession>
<dbReference type="PANTHER" id="PTHR30349">
    <property type="entry name" value="PHAGE INTEGRASE-RELATED"/>
    <property type="match status" value="1"/>
</dbReference>
<dbReference type="EMBL" id="BJYX01000032">
    <property type="protein sequence ID" value="GEO32007.1"/>
    <property type="molecule type" value="Genomic_DNA"/>
</dbReference>
<protein>
    <submittedName>
        <fullName evidence="8">Site-specific integrase</fullName>
    </submittedName>
</protein>
<dbReference type="Pfam" id="PF14659">
    <property type="entry name" value="Phage_int_SAM_3"/>
    <property type="match status" value="1"/>
</dbReference>
<dbReference type="GO" id="GO:0015074">
    <property type="term" value="P:DNA integration"/>
    <property type="evidence" value="ECO:0007669"/>
    <property type="project" value="UniProtKB-KW"/>
</dbReference>
<dbReference type="InterPro" id="IPR002104">
    <property type="entry name" value="Integrase_catalytic"/>
</dbReference>
<dbReference type="PROSITE" id="PS51898">
    <property type="entry name" value="TYR_RECOMBINASE"/>
    <property type="match status" value="1"/>
</dbReference>
<dbReference type="InterPro" id="IPR058717">
    <property type="entry name" value="Phage_L5_Integrase_N"/>
</dbReference>
<dbReference type="InterPro" id="IPR011010">
    <property type="entry name" value="DNA_brk_join_enz"/>
</dbReference>
<keyword evidence="9" id="KW-1185">Reference proteome</keyword>
<dbReference type="Gene3D" id="1.10.150.130">
    <property type="match status" value="1"/>
</dbReference>
<dbReference type="InterPro" id="IPR050090">
    <property type="entry name" value="Tyrosine_recombinase_XerCD"/>
</dbReference>
<dbReference type="PANTHER" id="PTHR30349:SF64">
    <property type="entry name" value="PROPHAGE INTEGRASE INTD-RELATED"/>
    <property type="match status" value="1"/>
</dbReference>
<organism evidence="8 9">
    <name type="scientific">Terrabacter aerolatus</name>
    <dbReference type="NCBI Taxonomy" id="422442"/>
    <lineage>
        <taxon>Bacteria</taxon>
        <taxon>Bacillati</taxon>
        <taxon>Actinomycetota</taxon>
        <taxon>Actinomycetes</taxon>
        <taxon>Micrococcales</taxon>
        <taxon>Intrasporangiaceae</taxon>
        <taxon>Terrabacter</taxon>
    </lineage>
</organism>
<feature type="domain" description="Tyr recombinase" evidence="6">
    <location>
        <begin position="158"/>
        <end position="347"/>
    </location>
</feature>
<keyword evidence="2" id="KW-0229">DNA integration</keyword>
<evidence type="ECO:0000256" key="3">
    <source>
        <dbReference type="ARBA" id="ARBA00023125"/>
    </source>
</evidence>
<evidence type="ECO:0000256" key="2">
    <source>
        <dbReference type="ARBA" id="ARBA00022908"/>
    </source>
</evidence>
<gene>
    <name evidence="8" type="ORF">TAE01_38170</name>
</gene>
<keyword evidence="4" id="KW-0233">DNA recombination</keyword>
<keyword evidence="3 5" id="KW-0238">DNA-binding</keyword>
<dbReference type="SUPFAM" id="SSF56349">
    <property type="entry name" value="DNA breaking-rejoining enzymes"/>
    <property type="match status" value="1"/>
</dbReference>
<dbReference type="Pfam" id="PF00589">
    <property type="entry name" value="Phage_integrase"/>
    <property type="match status" value="1"/>
</dbReference>
<evidence type="ECO:0000313" key="9">
    <source>
        <dbReference type="Proteomes" id="UP000321534"/>
    </source>
</evidence>
<name>A0A512D6K2_9MICO</name>
<evidence type="ECO:0000313" key="8">
    <source>
        <dbReference type="EMBL" id="GEO32007.1"/>
    </source>
</evidence>
<dbReference type="InterPro" id="IPR044068">
    <property type="entry name" value="CB"/>
</dbReference>
<evidence type="ECO:0000259" key="7">
    <source>
        <dbReference type="PROSITE" id="PS51900"/>
    </source>
</evidence>
<feature type="domain" description="Core-binding (CB)" evidence="7">
    <location>
        <begin position="58"/>
        <end position="137"/>
    </location>
</feature>
<dbReference type="GO" id="GO:0003677">
    <property type="term" value="F:DNA binding"/>
    <property type="evidence" value="ECO:0007669"/>
    <property type="project" value="UniProtKB-UniRule"/>
</dbReference>
<dbReference type="PROSITE" id="PS51900">
    <property type="entry name" value="CB"/>
    <property type="match status" value="1"/>
</dbReference>
<reference evidence="8 9" key="1">
    <citation type="submission" date="2019-07" db="EMBL/GenBank/DDBJ databases">
        <title>Whole genome shotgun sequence of Terrabacter aerolatus NBRC 106305.</title>
        <authorList>
            <person name="Hosoyama A."/>
            <person name="Uohara A."/>
            <person name="Ohji S."/>
            <person name="Ichikawa N."/>
        </authorList>
    </citation>
    <scope>NUCLEOTIDE SEQUENCE [LARGE SCALE GENOMIC DNA]</scope>
    <source>
        <strain evidence="8 9">NBRC 106305</strain>
    </source>
</reference>